<gene>
    <name evidence="4" type="ORF">SAMN02910418_01178</name>
</gene>
<evidence type="ECO:0000259" key="3">
    <source>
        <dbReference type="Pfam" id="PF00294"/>
    </source>
</evidence>
<evidence type="ECO:0000313" key="4">
    <source>
        <dbReference type="EMBL" id="SEA23948.1"/>
    </source>
</evidence>
<sequence>MPQAVFLGLSTLDVVHARSRALGANEKARAAAQFLAAGGPAANAAVTAAALGIDATLITALGDHPLADIARNDLRHHGVHVIDVVEVSGTPPLPLSLIRLATASAERSVSSLNDGALAAAVPPVLPAAALDVVSAAEAILFDGYYPDLARSALASLPDSARIVLDVGSFKEVYRDLAPRAHIAAASADASIPGATDPALGLLALGADAAIITAGGEPIRVVEAGGEESIAPPAVAAVDTLGAGDAFHGALLAAALCRPREHLSWQVDFAARVASLRTTVLGPRAWLDSPTIATFAGELTS</sequence>
<keyword evidence="2 4" id="KW-0418">Kinase</keyword>
<dbReference type="OrthoDB" id="9795789at2"/>
<dbReference type="AlphaFoldDB" id="A0A1H3ZJZ9"/>
<dbReference type="PANTHER" id="PTHR42774">
    <property type="entry name" value="PHOSPHOTRANSFERASE SYSTEM TRANSPORT PROTEIN"/>
    <property type="match status" value="1"/>
</dbReference>
<accession>A0A1H3ZJZ9</accession>
<evidence type="ECO:0000313" key="5">
    <source>
        <dbReference type="Proteomes" id="UP000199288"/>
    </source>
</evidence>
<dbReference type="RefSeq" id="WP_092563531.1">
    <property type="nucleotide sequence ID" value="NZ_FNQV01000006.1"/>
</dbReference>
<feature type="domain" description="Carbohydrate kinase PfkB" evidence="3">
    <location>
        <begin position="3"/>
        <end position="284"/>
    </location>
</feature>
<name>A0A1H3ZJZ9_9ACTO</name>
<keyword evidence="5" id="KW-1185">Reference proteome</keyword>
<dbReference type="GO" id="GO:0016301">
    <property type="term" value="F:kinase activity"/>
    <property type="evidence" value="ECO:0007669"/>
    <property type="project" value="UniProtKB-KW"/>
</dbReference>
<dbReference type="PROSITE" id="PS00584">
    <property type="entry name" value="PFKB_KINASES_2"/>
    <property type="match status" value="1"/>
</dbReference>
<reference evidence="5" key="1">
    <citation type="submission" date="2016-10" db="EMBL/GenBank/DDBJ databases">
        <authorList>
            <person name="Varghese N."/>
            <person name="Submissions S."/>
        </authorList>
    </citation>
    <scope>NUCLEOTIDE SEQUENCE [LARGE SCALE GENOMIC DNA]</scope>
    <source>
        <strain evidence="5">KPR-1</strain>
    </source>
</reference>
<evidence type="ECO:0000256" key="2">
    <source>
        <dbReference type="ARBA" id="ARBA00022777"/>
    </source>
</evidence>
<protein>
    <submittedName>
        <fullName evidence="4">Sugar or nucleoside kinase, ribokinase family</fullName>
    </submittedName>
</protein>
<dbReference type="Proteomes" id="UP000199288">
    <property type="component" value="Unassembled WGS sequence"/>
</dbReference>
<organism evidence="4 5">
    <name type="scientific">Bowdeniella nasicola</name>
    <dbReference type="NCBI Taxonomy" id="208480"/>
    <lineage>
        <taxon>Bacteria</taxon>
        <taxon>Bacillati</taxon>
        <taxon>Actinomycetota</taxon>
        <taxon>Actinomycetes</taxon>
        <taxon>Actinomycetales</taxon>
        <taxon>Actinomycetaceae</taxon>
        <taxon>Bowdeniella</taxon>
    </lineage>
</organism>
<dbReference type="SUPFAM" id="SSF53613">
    <property type="entry name" value="Ribokinase-like"/>
    <property type="match status" value="1"/>
</dbReference>
<dbReference type="PANTHER" id="PTHR42774:SF3">
    <property type="entry name" value="KETOHEXOKINASE"/>
    <property type="match status" value="1"/>
</dbReference>
<proteinExistence type="predicted"/>
<dbReference type="InterPro" id="IPR029056">
    <property type="entry name" value="Ribokinase-like"/>
</dbReference>
<dbReference type="Gene3D" id="3.40.1190.20">
    <property type="match status" value="1"/>
</dbReference>
<keyword evidence="1" id="KW-0808">Transferase</keyword>
<dbReference type="InterPro" id="IPR052562">
    <property type="entry name" value="Ketohexokinase-related"/>
</dbReference>
<dbReference type="Pfam" id="PF00294">
    <property type="entry name" value="PfkB"/>
    <property type="match status" value="1"/>
</dbReference>
<evidence type="ECO:0000256" key="1">
    <source>
        <dbReference type="ARBA" id="ARBA00022679"/>
    </source>
</evidence>
<dbReference type="InterPro" id="IPR011611">
    <property type="entry name" value="PfkB_dom"/>
</dbReference>
<dbReference type="InterPro" id="IPR002173">
    <property type="entry name" value="Carboh/pur_kinase_PfkB_CS"/>
</dbReference>
<dbReference type="EMBL" id="FNQV01000006">
    <property type="protein sequence ID" value="SEA23948.1"/>
    <property type="molecule type" value="Genomic_DNA"/>
</dbReference>